<evidence type="ECO:0000313" key="2">
    <source>
        <dbReference type="Proteomes" id="UP000053859"/>
    </source>
</evidence>
<gene>
    <name evidence="1" type="ORF">SAZU_1662</name>
</gene>
<dbReference type="PATRIC" id="fig|146537.3.peg.1750"/>
<proteinExistence type="predicted"/>
<dbReference type="AlphaFoldDB" id="A0A0K8PGB3"/>
<dbReference type="RefSeq" id="WP_059416242.1">
    <property type="nucleotide sequence ID" value="NZ_DF968221.1"/>
</dbReference>
<accession>A0A0K8PGB3</accession>
<keyword evidence="2" id="KW-1185">Reference proteome</keyword>
<dbReference type="OrthoDB" id="4330998at2"/>
<organism evidence="1 2">
    <name type="scientific">Streptomyces azureus</name>
    <dbReference type="NCBI Taxonomy" id="146537"/>
    <lineage>
        <taxon>Bacteria</taxon>
        <taxon>Bacillati</taxon>
        <taxon>Actinomycetota</taxon>
        <taxon>Actinomycetes</taxon>
        <taxon>Kitasatosporales</taxon>
        <taxon>Streptomycetaceae</taxon>
        <taxon>Streptomyces</taxon>
    </lineage>
</organism>
<name>A0A0K8PGB3_STRAJ</name>
<dbReference type="EMBL" id="DF968221">
    <property type="protein sequence ID" value="GAP46925.1"/>
    <property type="molecule type" value="Genomic_DNA"/>
</dbReference>
<reference evidence="1" key="1">
    <citation type="journal article" date="2015" name="Genome Announc.">
        <title>Draft Genome Sequence of Thiostrepton-Producing Streptomyces azureus ATCC 14921.</title>
        <authorList>
            <person name="Sakihara K."/>
            <person name="Maeda J."/>
            <person name="Tashiro K."/>
            <person name="Fujino Y."/>
            <person name="Kuhara S."/>
            <person name="Ohshima T."/>
            <person name="Ogata S."/>
            <person name="Doi K."/>
        </authorList>
    </citation>
    <scope>NUCLEOTIDE SEQUENCE [LARGE SCALE GENOMIC DNA]</scope>
    <source>
        <strain evidence="1">ATCC14921</strain>
    </source>
</reference>
<evidence type="ECO:0000313" key="1">
    <source>
        <dbReference type="EMBL" id="GAP46925.1"/>
    </source>
</evidence>
<protein>
    <submittedName>
        <fullName evidence="1">Acriflavin resistance protein</fullName>
    </submittedName>
</protein>
<sequence length="65" mass="6915">MGHSTALFLAGFGLTVGVAAVAFALITRPARHLPAAPDNQPPTDTTDLWTCRRINALPTATRKED</sequence>
<dbReference type="Proteomes" id="UP000053859">
    <property type="component" value="Unassembled WGS sequence"/>
</dbReference>